<keyword evidence="3" id="KW-1185">Reference proteome</keyword>
<organism evidence="2 3">
    <name type="scientific">Streptomyces chryseus</name>
    <dbReference type="NCBI Taxonomy" id="68186"/>
    <lineage>
        <taxon>Bacteria</taxon>
        <taxon>Bacillati</taxon>
        <taxon>Actinomycetota</taxon>
        <taxon>Actinomycetes</taxon>
        <taxon>Kitasatosporales</taxon>
        <taxon>Streptomycetaceae</taxon>
        <taxon>Streptomyces</taxon>
    </lineage>
</organism>
<dbReference type="InterPro" id="IPR011008">
    <property type="entry name" value="Dimeric_a/b-barrel"/>
</dbReference>
<evidence type="ECO:0000313" key="2">
    <source>
        <dbReference type="EMBL" id="GHB04391.1"/>
    </source>
</evidence>
<protein>
    <submittedName>
        <fullName evidence="2">Uncharacterized protein</fullName>
    </submittedName>
</protein>
<dbReference type="EMBL" id="BMVO01000007">
    <property type="protein sequence ID" value="GHB04391.1"/>
    <property type="molecule type" value="Genomic_DNA"/>
</dbReference>
<evidence type="ECO:0000313" key="3">
    <source>
        <dbReference type="Proteomes" id="UP000599437"/>
    </source>
</evidence>
<feature type="region of interest" description="Disordered" evidence="1">
    <location>
        <begin position="1"/>
        <end position="24"/>
    </location>
</feature>
<name>A0ABQ3DNI7_9ACTN</name>
<gene>
    <name evidence="2" type="ORF">GCM10010346_29220</name>
</gene>
<feature type="compositionally biased region" description="Low complexity" evidence="1">
    <location>
        <begin position="73"/>
        <end position="95"/>
    </location>
</feature>
<comment type="caution">
    <text evidence="2">The sequence shown here is derived from an EMBL/GenBank/DDBJ whole genome shotgun (WGS) entry which is preliminary data.</text>
</comment>
<dbReference type="Proteomes" id="UP000599437">
    <property type="component" value="Unassembled WGS sequence"/>
</dbReference>
<accession>A0ABQ3DNI7</accession>
<sequence>MTLDAQHVSETPTRPTRLSGGKTMTVEYIRHRVPDDRPAEFEAASARAAVRLTRSPQCVEYELVRPTTPPMSPSGSARSSAAPPATPTSTAATRRCSPTTSARPVQLAGAHT</sequence>
<dbReference type="SUPFAM" id="SSF54909">
    <property type="entry name" value="Dimeric alpha+beta barrel"/>
    <property type="match status" value="1"/>
</dbReference>
<reference evidence="3" key="1">
    <citation type="journal article" date="2019" name="Int. J. Syst. Evol. Microbiol.">
        <title>The Global Catalogue of Microorganisms (GCM) 10K type strain sequencing project: providing services to taxonomists for standard genome sequencing and annotation.</title>
        <authorList>
            <consortium name="The Broad Institute Genomics Platform"/>
            <consortium name="The Broad Institute Genome Sequencing Center for Infectious Disease"/>
            <person name="Wu L."/>
            <person name="Ma J."/>
        </authorList>
    </citation>
    <scope>NUCLEOTIDE SEQUENCE [LARGE SCALE GENOMIC DNA]</scope>
    <source>
        <strain evidence="3">JCM 4737</strain>
    </source>
</reference>
<proteinExistence type="predicted"/>
<evidence type="ECO:0000256" key="1">
    <source>
        <dbReference type="SAM" id="MobiDB-lite"/>
    </source>
</evidence>
<feature type="region of interest" description="Disordered" evidence="1">
    <location>
        <begin position="65"/>
        <end position="112"/>
    </location>
</feature>